<evidence type="ECO:0000313" key="3">
    <source>
        <dbReference type="Proteomes" id="UP001235939"/>
    </source>
</evidence>
<reference evidence="2 3" key="1">
    <citation type="submission" date="2022-01" db="EMBL/GenBank/DDBJ databases">
        <title>A chromosomal length assembly of Cordylochernes scorpioides.</title>
        <authorList>
            <person name="Zeh D."/>
            <person name="Zeh J."/>
        </authorList>
    </citation>
    <scope>NUCLEOTIDE SEQUENCE [LARGE SCALE GENOMIC DNA]</scope>
    <source>
        <strain evidence="2">IN4F17</strain>
        <tissue evidence="2">Whole Body</tissue>
    </source>
</reference>
<keyword evidence="3" id="KW-1185">Reference proteome</keyword>
<gene>
    <name evidence="2" type="ORF">LAZ67_7000113</name>
</gene>
<name>A0ABY6KN62_9ARAC</name>
<accession>A0ABY6KN62</accession>
<feature type="region of interest" description="Disordered" evidence="1">
    <location>
        <begin position="1"/>
        <end position="22"/>
    </location>
</feature>
<dbReference type="Proteomes" id="UP001235939">
    <property type="component" value="Chromosome 07"/>
</dbReference>
<evidence type="ECO:0000313" key="2">
    <source>
        <dbReference type="EMBL" id="UYV69646.1"/>
    </source>
</evidence>
<proteinExistence type="predicted"/>
<sequence>MNSNWKNKNNNKRTNNEKKKKLVTSHRLDTVPAWGVYEIDTGAVGHFDWCFFRRMKMEREMNKRRFFAKRQDSIGVAQGKDSLQTGDQTFAGTFEKREVRFIVHRLFLDSVGDFVEAPEVASTYSDNGSAKEKVARTKISLEKKLTIIKAIESVAFLRYGAKKKTI</sequence>
<protein>
    <submittedName>
        <fullName evidence="2">Uncharacterized protein</fullName>
    </submittedName>
</protein>
<dbReference type="EMBL" id="CP092869">
    <property type="protein sequence ID" value="UYV69646.1"/>
    <property type="molecule type" value="Genomic_DNA"/>
</dbReference>
<evidence type="ECO:0000256" key="1">
    <source>
        <dbReference type="SAM" id="MobiDB-lite"/>
    </source>
</evidence>
<organism evidence="2 3">
    <name type="scientific">Cordylochernes scorpioides</name>
    <dbReference type="NCBI Taxonomy" id="51811"/>
    <lineage>
        <taxon>Eukaryota</taxon>
        <taxon>Metazoa</taxon>
        <taxon>Ecdysozoa</taxon>
        <taxon>Arthropoda</taxon>
        <taxon>Chelicerata</taxon>
        <taxon>Arachnida</taxon>
        <taxon>Pseudoscorpiones</taxon>
        <taxon>Cheliferoidea</taxon>
        <taxon>Chernetidae</taxon>
        <taxon>Cordylochernes</taxon>
    </lineage>
</organism>